<comment type="caution">
    <text evidence="2">The sequence shown here is derived from an EMBL/GenBank/DDBJ whole genome shotgun (WGS) entry which is preliminary data.</text>
</comment>
<dbReference type="EMBL" id="LAZR01054865">
    <property type="protein sequence ID" value="KKK77624.1"/>
    <property type="molecule type" value="Genomic_DNA"/>
</dbReference>
<gene>
    <name evidence="2" type="ORF">LCGC14_2851700</name>
</gene>
<name>A0A0F9AGH4_9ZZZZ</name>
<evidence type="ECO:0000313" key="2">
    <source>
        <dbReference type="EMBL" id="KKK77624.1"/>
    </source>
</evidence>
<proteinExistence type="predicted"/>
<organism evidence="2">
    <name type="scientific">marine sediment metagenome</name>
    <dbReference type="NCBI Taxonomy" id="412755"/>
    <lineage>
        <taxon>unclassified sequences</taxon>
        <taxon>metagenomes</taxon>
        <taxon>ecological metagenomes</taxon>
    </lineage>
</organism>
<dbReference type="InterPro" id="IPR046787">
    <property type="entry name" value="DnaT_2"/>
</dbReference>
<sequence length="175" mass="19091">MAVSTLVTTAGSATANAYVTLVVADQYDEDRPSVGTTWSSATDAEKNAAILWATTLMDSLWEWSGFTTDSIQSLLWPREGMLKRNEWEYVDDDVIPPELQEATAEYARQLLVSDRAGDSDIETQGLTAVKAGPVALQFKQGVVAKPVPDTVFHLIPSSWGTVKSRISSVRDLVRA</sequence>
<protein>
    <recommendedName>
        <fullName evidence="1">Putative DnaT-like domain-containing protein</fullName>
    </recommendedName>
</protein>
<accession>A0A0F9AGH4</accession>
<feature type="domain" description="Putative DnaT-like" evidence="1">
    <location>
        <begin position="8"/>
        <end position="152"/>
    </location>
</feature>
<evidence type="ECO:0000259" key="1">
    <source>
        <dbReference type="Pfam" id="PF20557"/>
    </source>
</evidence>
<dbReference type="AlphaFoldDB" id="A0A0F9AGH4"/>
<reference evidence="2" key="1">
    <citation type="journal article" date="2015" name="Nature">
        <title>Complex archaea that bridge the gap between prokaryotes and eukaryotes.</title>
        <authorList>
            <person name="Spang A."/>
            <person name="Saw J.H."/>
            <person name="Jorgensen S.L."/>
            <person name="Zaremba-Niedzwiedzka K."/>
            <person name="Martijn J."/>
            <person name="Lind A.E."/>
            <person name="van Eijk R."/>
            <person name="Schleper C."/>
            <person name="Guy L."/>
            <person name="Ettema T.J."/>
        </authorList>
    </citation>
    <scope>NUCLEOTIDE SEQUENCE</scope>
</reference>
<dbReference type="Pfam" id="PF20557">
    <property type="entry name" value="DnaT_2"/>
    <property type="match status" value="1"/>
</dbReference>